<sequence>PDWPSKYFHKKTAQEIMSVLSFKNMMNNYLLSAFYGSIAIITAIGFKSTPIDSNPHF</sequence>
<gene>
    <name evidence="2" type="ORF">S03H2_71234</name>
</gene>
<evidence type="ECO:0000313" key="2">
    <source>
        <dbReference type="EMBL" id="GAI00524.1"/>
    </source>
</evidence>
<feature type="non-terminal residue" evidence="2">
    <location>
        <position position="1"/>
    </location>
</feature>
<keyword evidence="1" id="KW-1133">Transmembrane helix</keyword>
<proteinExistence type="predicted"/>
<keyword evidence="1" id="KW-0472">Membrane</keyword>
<name>X1M2C7_9ZZZZ</name>
<protein>
    <submittedName>
        <fullName evidence="2">Uncharacterized protein</fullName>
    </submittedName>
</protein>
<comment type="caution">
    <text evidence="2">The sequence shown here is derived from an EMBL/GenBank/DDBJ whole genome shotgun (WGS) entry which is preliminary data.</text>
</comment>
<reference evidence="2" key="1">
    <citation type="journal article" date="2014" name="Front. Microbiol.">
        <title>High frequency of phylogenetically diverse reductive dehalogenase-homologous genes in deep subseafloor sedimentary metagenomes.</title>
        <authorList>
            <person name="Kawai M."/>
            <person name="Futagami T."/>
            <person name="Toyoda A."/>
            <person name="Takaki Y."/>
            <person name="Nishi S."/>
            <person name="Hori S."/>
            <person name="Arai W."/>
            <person name="Tsubouchi T."/>
            <person name="Morono Y."/>
            <person name="Uchiyama I."/>
            <person name="Ito T."/>
            <person name="Fujiyama A."/>
            <person name="Inagaki F."/>
            <person name="Takami H."/>
        </authorList>
    </citation>
    <scope>NUCLEOTIDE SEQUENCE</scope>
    <source>
        <strain evidence="2">Expedition CK06-06</strain>
    </source>
</reference>
<evidence type="ECO:0000256" key="1">
    <source>
        <dbReference type="SAM" id="Phobius"/>
    </source>
</evidence>
<accession>X1M2C7</accession>
<keyword evidence="1" id="KW-0812">Transmembrane</keyword>
<feature type="transmembrane region" description="Helical" evidence="1">
    <location>
        <begin position="29"/>
        <end position="46"/>
    </location>
</feature>
<dbReference type="AlphaFoldDB" id="X1M2C7"/>
<dbReference type="EMBL" id="BARU01047594">
    <property type="protein sequence ID" value="GAI00524.1"/>
    <property type="molecule type" value="Genomic_DNA"/>
</dbReference>
<organism evidence="2">
    <name type="scientific">marine sediment metagenome</name>
    <dbReference type="NCBI Taxonomy" id="412755"/>
    <lineage>
        <taxon>unclassified sequences</taxon>
        <taxon>metagenomes</taxon>
        <taxon>ecological metagenomes</taxon>
    </lineage>
</organism>